<organism evidence="7 8">
    <name type="scientific">Temnothorax longispinosus</name>
    <dbReference type="NCBI Taxonomy" id="300112"/>
    <lineage>
        <taxon>Eukaryota</taxon>
        <taxon>Metazoa</taxon>
        <taxon>Ecdysozoa</taxon>
        <taxon>Arthropoda</taxon>
        <taxon>Hexapoda</taxon>
        <taxon>Insecta</taxon>
        <taxon>Pterygota</taxon>
        <taxon>Neoptera</taxon>
        <taxon>Endopterygota</taxon>
        <taxon>Hymenoptera</taxon>
        <taxon>Apocrita</taxon>
        <taxon>Aculeata</taxon>
        <taxon>Formicoidea</taxon>
        <taxon>Formicidae</taxon>
        <taxon>Myrmicinae</taxon>
        <taxon>Temnothorax</taxon>
    </lineage>
</organism>
<proteinExistence type="predicted"/>
<sequence length="169" mass="18855">AASGERRDAPPSFSFSLILSLVLESFPCTFFQRSKVTLPYNPYVLLRSLGRSSDRVAIIPAGEARERFCVTRVLIPQVCHSWSANTHVSAARMARGQQKIQSQAKAAEKSAKLKKQQGHSANDQKKAAQKALVHVCTVCKAQMPDPKTYKQHFENKHPKNELPDDLKNI</sequence>
<evidence type="ECO:0000256" key="3">
    <source>
        <dbReference type="ARBA" id="ARBA00022490"/>
    </source>
</evidence>
<evidence type="ECO:0000256" key="4">
    <source>
        <dbReference type="ARBA" id="ARBA00023242"/>
    </source>
</evidence>
<comment type="caution">
    <text evidence="7">The sequence shown here is derived from an EMBL/GenBank/DDBJ whole genome shotgun (WGS) entry which is preliminary data.</text>
</comment>
<evidence type="ECO:0000256" key="1">
    <source>
        <dbReference type="ARBA" id="ARBA00004123"/>
    </source>
</evidence>
<keyword evidence="8" id="KW-1185">Reference proteome</keyword>
<evidence type="ECO:0000256" key="5">
    <source>
        <dbReference type="SAM" id="MobiDB-lite"/>
    </source>
</evidence>
<accession>A0A4S2KWB5</accession>
<reference evidence="7 8" key="1">
    <citation type="journal article" date="2019" name="Philos. Trans. R. Soc. Lond., B, Biol. Sci.">
        <title>Ant behaviour and brain gene expression of defending hosts depend on the ecological success of the intruding social parasite.</title>
        <authorList>
            <person name="Kaur R."/>
            <person name="Stoldt M."/>
            <person name="Jongepier E."/>
            <person name="Feldmeyer B."/>
            <person name="Menzel F."/>
            <person name="Bornberg-Bauer E."/>
            <person name="Foitzik S."/>
        </authorList>
    </citation>
    <scope>NUCLEOTIDE SEQUENCE [LARGE SCALE GENOMIC DNA]</scope>
    <source>
        <tissue evidence="7">Whole body</tissue>
    </source>
</reference>
<dbReference type="SUPFAM" id="SSF118359">
    <property type="entry name" value="Expressed protein At2g23090/F21P24.15"/>
    <property type="match status" value="1"/>
</dbReference>
<evidence type="ECO:0000313" key="7">
    <source>
        <dbReference type="EMBL" id="TGZ54270.1"/>
    </source>
</evidence>
<evidence type="ECO:0000313" key="8">
    <source>
        <dbReference type="Proteomes" id="UP000310200"/>
    </source>
</evidence>
<dbReference type="Gene3D" id="4.10.1050.10">
    <property type="entry name" value="At2g23090-like"/>
    <property type="match status" value="1"/>
</dbReference>
<dbReference type="Proteomes" id="UP000310200">
    <property type="component" value="Unassembled WGS sequence"/>
</dbReference>
<gene>
    <name evidence="7" type="ORF">DBV15_06238</name>
</gene>
<feature type="domain" description="Small EDRK-rich factor-like N-terminal" evidence="6">
    <location>
        <begin position="93"/>
        <end position="132"/>
    </location>
</feature>
<dbReference type="AlphaFoldDB" id="A0A4S2KWB5"/>
<dbReference type="InterPro" id="IPR026939">
    <property type="entry name" value="ZNF706/At2g23090_sf"/>
</dbReference>
<dbReference type="Pfam" id="PF04419">
    <property type="entry name" value="SERF-like_N"/>
    <property type="match status" value="1"/>
</dbReference>
<evidence type="ECO:0000256" key="2">
    <source>
        <dbReference type="ARBA" id="ARBA00004496"/>
    </source>
</evidence>
<name>A0A4S2KWB5_9HYME</name>
<feature type="non-terminal residue" evidence="7">
    <location>
        <position position="1"/>
    </location>
</feature>
<evidence type="ECO:0000259" key="6">
    <source>
        <dbReference type="Pfam" id="PF04419"/>
    </source>
</evidence>
<feature type="region of interest" description="Disordered" evidence="5">
    <location>
        <begin position="107"/>
        <end position="126"/>
    </location>
</feature>
<feature type="region of interest" description="Disordered" evidence="5">
    <location>
        <begin position="147"/>
        <end position="169"/>
    </location>
</feature>
<dbReference type="InterPro" id="IPR007513">
    <property type="entry name" value="SERF-like_N"/>
</dbReference>
<dbReference type="STRING" id="300112.A0A4S2KWB5"/>
<protein>
    <recommendedName>
        <fullName evidence="6">Small EDRK-rich factor-like N-terminal domain-containing protein</fullName>
    </recommendedName>
</protein>
<comment type="subcellular location">
    <subcellularLocation>
        <location evidence="2">Cytoplasm</location>
    </subcellularLocation>
    <subcellularLocation>
        <location evidence="1">Nucleus</location>
    </subcellularLocation>
</comment>
<dbReference type="EMBL" id="QBLH01000792">
    <property type="protein sequence ID" value="TGZ54270.1"/>
    <property type="molecule type" value="Genomic_DNA"/>
</dbReference>
<dbReference type="GO" id="GO:0005737">
    <property type="term" value="C:cytoplasm"/>
    <property type="evidence" value="ECO:0007669"/>
    <property type="project" value="UniProtKB-SubCell"/>
</dbReference>
<keyword evidence="3" id="KW-0963">Cytoplasm</keyword>
<dbReference type="GO" id="GO:0005634">
    <property type="term" value="C:nucleus"/>
    <property type="evidence" value="ECO:0007669"/>
    <property type="project" value="UniProtKB-SubCell"/>
</dbReference>
<dbReference type="PANTHER" id="PTHR21213:SF0">
    <property type="entry name" value="ZINC FINGER PROTEIN 706"/>
    <property type="match status" value="1"/>
</dbReference>
<dbReference type="PANTHER" id="PTHR21213">
    <property type="entry name" value="GEO09665P1-RELATED"/>
    <property type="match status" value="1"/>
</dbReference>
<dbReference type="InterPro" id="IPR045230">
    <property type="entry name" value="MBS1/2-like"/>
</dbReference>
<keyword evidence="4" id="KW-0539">Nucleus</keyword>